<keyword evidence="3" id="KW-1185">Reference proteome</keyword>
<keyword evidence="1" id="KW-1133">Transmembrane helix</keyword>
<dbReference type="AlphaFoldDB" id="A0A942UXG9"/>
<reference evidence="2" key="1">
    <citation type="submission" date="2019-12" db="EMBL/GenBank/DDBJ databases">
        <title>Clostridiaceae gen. nov. sp. nov., isolated from sediment in Xinjiang, China.</title>
        <authorList>
            <person name="Zhang R."/>
        </authorList>
    </citation>
    <scope>NUCLEOTIDE SEQUENCE</scope>
    <source>
        <strain evidence="2">D2Q-11</strain>
    </source>
</reference>
<feature type="transmembrane region" description="Helical" evidence="1">
    <location>
        <begin position="53"/>
        <end position="74"/>
    </location>
</feature>
<evidence type="ECO:0000313" key="3">
    <source>
        <dbReference type="Proteomes" id="UP000724672"/>
    </source>
</evidence>
<dbReference type="EMBL" id="WSFT01000037">
    <property type="protein sequence ID" value="MBS4538751.1"/>
    <property type="molecule type" value="Genomic_DNA"/>
</dbReference>
<keyword evidence="1" id="KW-0472">Membrane</keyword>
<evidence type="ECO:0000313" key="2">
    <source>
        <dbReference type="EMBL" id="MBS4538751.1"/>
    </source>
</evidence>
<dbReference type="PANTHER" id="PTHR37305">
    <property type="entry name" value="INTEGRAL MEMBRANE PROTEIN-RELATED"/>
    <property type="match status" value="1"/>
</dbReference>
<sequence length="250" mass="27951">MLNYMRAEAYRNFNRMAFWNFVVITSVLTIVLNIALKVTPGMEIIGVSTLFEIGIGMLTMPLFLVLIFIDLVTAEEQKNLTLKNAMSFGISRNKIVISKLIVTAVLAILSAIIILTVFFGSGSIIFGIDENVNIDLFQDFSIRLLAASTLWMGAITLGTFLALVMNKNTIFGFLYAGLFLFLGQVLNLLTHFVWDKFQYAFDILLTSQLTVLVSKTLTNSEIRFAVLVGLSYVVVFSISSMIYFSKKEVK</sequence>
<dbReference type="Proteomes" id="UP000724672">
    <property type="component" value="Unassembled WGS sequence"/>
</dbReference>
<gene>
    <name evidence="2" type="ORF">GOQ27_09765</name>
</gene>
<feature type="transmembrane region" description="Helical" evidence="1">
    <location>
        <begin position="222"/>
        <end position="244"/>
    </location>
</feature>
<evidence type="ECO:0000256" key="1">
    <source>
        <dbReference type="SAM" id="Phobius"/>
    </source>
</evidence>
<feature type="transmembrane region" description="Helical" evidence="1">
    <location>
        <begin position="171"/>
        <end position="194"/>
    </location>
</feature>
<organism evidence="2 3">
    <name type="scientific">Anaeromonas frigoriresistens</name>
    <dbReference type="NCBI Taxonomy" id="2683708"/>
    <lineage>
        <taxon>Bacteria</taxon>
        <taxon>Bacillati</taxon>
        <taxon>Bacillota</taxon>
        <taxon>Tissierellia</taxon>
        <taxon>Tissierellales</taxon>
        <taxon>Thermohalobacteraceae</taxon>
        <taxon>Anaeromonas</taxon>
    </lineage>
</organism>
<feature type="transmembrane region" description="Helical" evidence="1">
    <location>
        <begin position="140"/>
        <end position="164"/>
    </location>
</feature>
<dbReference type="PANTHER" id="PTHR37305:SF1">
    <property type="entry name" value="MEMBRANE PROTEIN"/>
    <property type="match status" value="1"/>
</dbReference>
<feature type="transmembrane region" description="Helical" evidence="1">
    <location>
        <begin position="95"/>
        <end position="128"/>
    </location>
</feature>
<proteinExistence type="predicted"/>
<dbReference type="RefSeq" id="WP_203366677.1">
    <property type="nucleotide sequence ID" value="NZ_WSFT01000037.1"/>
</dbReference>
<protein>
    <submittedName>
        <fullName evidence="2">ABC transporter permease</fullName>
    </submittedName>
</protein>
<accession>A0A942UXG9</accession>
<comment type="caution">
    <text evidence="2">The sequence shown here is derived from an EMBL/GenBank/DDBJ whole genome shotgun (WGS) entry which is preliminary data.</text>
</comment>
<keyword evidence="1" id="KW-0812">Transmembrane</keyword>
<name>A0A942UXG9_9FIRM</name>